<dbReference type="InterPro" id="IPR000595">
    <property type="entry name" value="cNMP-bd_dom"/>
</dbReference>
<dbReference type="InterPro" id="IPR014710">
    <property type="entry name" value="RmlC-like_jellyroll"/>
</dbReference>
<dbReference type="InterPro" id="IPR018488">
    <property type="entry name" value="cNMP-bd_CS"/>
</dbReference>
<dbReference type="InterPro" id="IPR050397">
    <property type="entry name" value="Env_Response_Regulators"/>
</dbReference>
<accession>A0A0U4WKC1</accession>
<dbReference type="SMART" id="SM00100">
    <property type="entry name" value="cNMP"/>
    <property type="match status" value="1"/>
</dbReference>
<dbReference type="InterPro" id="IPR018490">
    <property type="entry name" value="cNMP-bd_dom_sf"/>
</dbReference>
<evidence type="ECO:0000259" key="1">
    <source>
        <dbReference type="PROSITE" id="PS50042"/>
    </source>
</evidence>
<dbReference type="PANTHER" id="PTHR24567:SF74">
    <property type="entry name" value="HTH-TYPE TRANSCRIPTIONAL REGULATOR ARCR"/>
    <property type="match status" value="1"/>
</dbReference>
<dbReference type="AlphaFoldDB" id="A0A0U4WKC1"/>
<dbReference type="KEGG" id="por:APT59_02125"/>
<dbReference type="Pfam" id="PF00027">
    <property type="entry name" value="cNMP_binding"/>
    <property type="match status" value="1"/>
</dbReference>
<reference evidence="2 3" key="1">
    <citation type="submission" date="2016-01" db="EMBL/GenBank/DDBJ databases">
        <title>Annotation of Pseudomonas oryzihabitans USDA-ARS-USMARC-56511.</title>
        <authorList>
            <person name="Harhay G.P."/>
            <person name="Harhay D.M."/>
            <person name="Smith T.P.L."/>
            <person name="Bono J.L."/>
            <person name="Heaton M.P."/>
            <person name="Clawson M.L."/>
            <person name="Chitko-Mckown C.G."/>
            <person name="Capik S.F."/>
            <person name="DeDonder K.D."/>
            <person name="Apley M.D."/>
            <person name="Lubbers B.V."/>
            <person name="White B.J."/>
            <person name="Larson R.L."/>
        </authorList>
    </citation>
    <scope>NUCLEOTIDE SEQUENCE [LARGE SCALE GENOMIC DNA]</scope>
    <source>
        <strain evidence="2 3">USDA-ARS-USMARC-56511</strain>
    </source>
</reference>
<protein>
    <submittedName>
        <fullName evidence="2">cAMP-binding protein</fullName>
    </submittedName>
</protein>
<dbReference type="CDD" id="cd00038">
    <property type="entry name" value="CAP_ED"/>
    <property type="match status" value="1"/>
</dbReference>
<dbReference type="PROSITE" id="PS50042">
    <property type="entry name" value="CNMP_BINDING_3"/>
    <property type="match status" value="1"/>
</dbReference>
<dbReference type="GO" id="GO:0005829">
    <property type="term" value="C:cytosol"/>
    <property type="evidence" value="ECO:0007669"/>
    <property type="project" value="TreeGrafter"/>
</dbReference>
<gene>
    <name evidence="2" type="ORF">APT59_02125</name>
</gene>
<evidence type="ECO:0000313" key="3">
    <source>
        <dbReference type="Proteomes" id="UP000064137"/>
    </source>
</evidence>
<dbReference type="PROSITE" id="PS00888">
    <property type="entry name" value="CNMP_BINDING_1"/>
    <property type="match status" value="1"/>
</dbReference>
<sequence length="270" mass="29759">MYLIGDQPPYVDQLRQTLQAIPAQLLSGMAPSRQPLQLSPAALLQDWMRNDEVYLIQRGPLRVVLDQRALFQLDEGDLIGLGRPLDLPTLNYESEADVLVQPYDREAFLTAATATPAQRDALLRYMLGQQSLLAQALIRLKPPVTQPATGFRRYAAGEVIIRQGDSAEHVFVITEGHAEAWVDGCKVGEVCQDEIVGALAVFTHTPRTASVIAKTSCAVLVIPQDQFVSLMETTPRIAHSLIENMARHINTLNKEVTRLRSAAEQPSASN</sequence>
<evidence type="ECO:0000313" key="2">
    <source>
        <dbReference type="EMBL" id="ALZ83059.1"/>
    </source>
</evidence>
<feature type="domain" description="Cyclic nucleotide-binding" evidence="1">
    <location>
        <begin position="152"/>
        <end position="248"/>
    </location>
</feature>
<proteinExistence type="predicted"/>
<dbReference type="OrthoDB" id="6978933at2"/>
<name>A0A0U4WKC1_9PSED</name>
<dbReference type="PRINTS" id="PR00103">
    <property type="entry name" value="CAMPKINASE"/>
</dbReference>
<dbReference type="EMBL" id="CP013987">
    <property type="protein sequence ID" value="ALZ83059.1"/>
    <property type="molecule type" value="Genomic_DNA"/>
</dbReference>
<dbReference type="Gene3D" id="2.60.120.10">
    <property type="entry name" value="Jelly Rolls"/>
    <property type="match status" value="1"/>
</dbReference>
<dbReference type="Proteomes" id="UP000064137">
    <property type="component" value="Chromosome"/>
</dbReference>
<organism evidence="2 3">
    <name type="scientific">Pseudomonas oryzihabitans</name>
    <dbReference type="NCBI Taxonomy" id="47885"/>
    <lineage>
        <taxon>Bacteria</taxon>
        <taxon>Pseudomonadati</taxon>
        <taxon>Pseudomonadota</taxon>
        <taxon>Gammaproteobacteria</taxon>
        <taxon>Pseudomonadales</taxon>
        <taxon>Pseudomonadaceae</taxon>
        <taxon>Pseudomonas</taxon>
    </lineage>
</organism>
<dbReference type="GO" id="GO:0003700">
    <property type="term" value="F:DNA-binding transcription factor activity"/>
    <property type="evidence" value="ECO:0007669"/>
    <property type="project" value="TreeGrafter"/>
</dbReference>
<dbReference type="SUPFAM" id="SSF51206">
    <property type="entry name" value="cAMP-binding domain-like"/>
    <property type="match status" value="1"/>
</dbReference>
<dbReference type="RefSeq" id="WP_059313344.1">
    <property type="nucleotide sequence ID" value="NZ_CP013987.1"/>
</dbReference>
<dbReference type="PANTHER" id="PTHR24567">
    <property type="entry name" value="CRP FAMILY TRANSCRIPTIONAL REGULATORY PROTEIN"/>
    <property type="match status" value="1"/>
</dbReference>